<keyword evidence="3" id="KW-1185">Reference proteome</keyword>
<sequence>MAKQSIPQKSTKNFVEHYRALLQQKKSFLNQNKYYAIFIVFVLPCLGFCIIHPDVLMSVWSKFKSNEFETLSLSKKNILNKDLNTIFSTSNLYYRPQSGDVMGEEEAIDYIKMSNDEIDINISPLTNPCGTKYIIQNVNYGSGVEVHQVLPVQTYQPSDPAKYLNQNELTNLTFEENVNDKCFIKADDGEGVETFKVDNPTLVVKINNNSGRNMLIHDISVVVKKSRKNLYPNLVFGLGTALKLPIFNEGFGIARNIKMTFNLQSIDEPLNFKGPFKHMLKIAEVKPTDDDSHFYGNSVEQTMRPFFRKELDIDRLEKYVYDLDSLDKYYKMGVFGKFKRGEGRVVGLMSFEGQLPDGTWKRETVKFNFITLLYQLEVGGDYASDYQTVHNIKIRPTEKEYNLTTTVDASIAPNSAGKLNLSFFSGVAAYHLFDIKINYNNKESIVIKNVFLNEGRAHSEETLTKSYNKVAKLSKTK</sequence>
<dbReference type="Proteomes" id="UP000310477">
    <property type="component" value="Unassembled WGS sequence"/>
</dbReference>
<feature type="transmembrane region" description="Helical" evidence="1">
    <location>
        <begin position="34"/>
        <end position="53"/>
    </location>
</feature>
<evidence type="ECO:0000256" key="1">
    <source>
        <dbReference type="SAM" id="Phobius"/>
    </source>
</evidence>
<proteinExistence type="predicted"/>
<reference evidence="2 3" key="1">
    <citation type="submission" date="2019-04" db="EMBL/GenBank/DDBJ databases">
        <title>Pedobacter sp. AR-2-6 sp. nov., isolated from Arctic soil.</title>
        <authorList>
            <person name="Dahal R.H."/>
            <person name="Kim D.-U."/>
        </authorList>
    </citation>
    <scope>NUCLEOTIDE SEQUENCE [LARGE SCALE GENOMIC DNA]</scope>
    <source>
        <strain evidence="2 3">AR-2-6</strain>
    </source>
</reference>
<dbReference type="EMBL" id="SWBO01000001">
    <property type="protein sequence ID" value="TKC03463.1"/>
    <property type="molecule type" value="Genomic_DNA"/>
</dbReference>
<keyword evidence="1" id="KW-1133">Transmembrane helix</keyword>
<gene>
    <name evidence="2" type="ORF">FA045_02525</name>
</gene>
<dbReference type="AlphaFoldDB" id="A0A4U1CAG0"/>
<name>A0A4U1CAG0_9SPHI</name>
<evidence type="ECO:0000313" key="3">
    <source>
        <dbReference type="Proteomes" id="UP000310477"/>
    </source>
</evidence>
<accession>A0A4U1CAG0</accession>
<organism evidence="2 3">
    <name type="scientific">Pedobacter cryotolerans</name>
    <dbReference type="NCBI Taxonomy" id="2571270"/>
    <lineage>
        <taxon>Bacteria</taxon>
        <taxon>Pseudomonadati</taxon>
        <taxon>Bacteroidota</taxon>
        <taxon>Sphingobacteriia</taxon>
        <taxon>Sphingobacteriales</taxon>
        <taxon>Sphingobacteriaceae</taxon>
        <taxon>Pedobacter</taxon>
    </lineage>
</organism>
<comment type="caution">
    <text evidence="2">The sequence shown here is derived from an EMBL/GenBank/DDBJ whole genome shotgun (WGS) entry which is preliminary data.</text>
</comment>
<evidence type="ECO:0000313" key="2">
    <source>
        <dbReference type="EMBL" id="TKC03463.1"/>
    </source>
</evidence>
<protein>
    <submittedName>
        <fullName evidence="2">Uncharacterized protein</fullName>
    </submittedName>
</protein>
<keyword evidence="1" id="KW-0812">Transmembrane</keyword>
<dbReference type="RefSeq" id="WP_136874107.1">
    <property type="nucleotide sequence ID" value="NZ_SWBO01000001.1"/>
</dbReference>
<keyword evidence="1" id="KW-0472">Membrane</keyword>